<dbReference type="Gene3D" id="3.40.50.10600">
    <property type="entry name" value="SpoIIaa-like domains"/>
    <property type="match status" value="1"/>
</dbReference>
<dbReference type="InterPro" id="IPR036513">
    <property type="entry name" value="STAS_dom_sf"/>
</dbReference>
<protein>
    <submittedName>
        <fullName evidence="1">STAS/SEC14 domain-containing protein</fullName>
    </submittedName>
</protein>
<name>A0ABW4Z6I4_9BACT</name>
<organism evidence="1 2">
    <name type="scientific">Rubritalea tangerina</name>
    <dbReference type="NCBI Taxonomy" id="430798"/>
    <lineage>
        <taxon>Bacteria</taxon>
        <taxon>Pseudomonadati</taxon>
        <taxon>Verrucomicrobiota</taxon>
        <taxon>Verrucomicrobiia</taxon>
        <taxon>Verrucomicrobiales</taxon>
        <taxon>Rubritaleaceae</taxon>
        <taxon>Rubritalea</taxon>
    </lineage>
</organism>
<dbReference type="InterPro" id="IPR021866">
    <property type="entry name" value="SpoIIAA-like"/>
</dbReference>
<dbReference type="Pfam" id="PF11964">
    <property type="entry name" value="SpoIIAA-like"/>
    <property type="match status" value="1"/>
</dbReference>
<keyword evidence="2" id="KW-1185">Reference proteome</keyword>
<proteinExistence type="predicted"/>
<dbReference type="Proteomes" id="UP001597389">
    <property type="component" value="Unassembled WGS sequence"/>
</dbReference>
<evidence type="ECO:0000313" key="2">
    <source>
        <dbReference type="Proteomes" id="UP001597389"/>
    </source>
</evidence>
<dbReference type="RefSeq" id="WP_377091260.1">
    <property type="nucleotide sequence ID" value="NZ_JBHSJL010000014.1"/>
</dbReference>
<comment type="caution">
    <text evidence="1">The sequence shown here is derived from an EMBL/GenBank/DDBJ whole genome shotgun (WGS) entry which is preliminary data.</text>
</comment>
<dbReference type="SUPFAM" id="SSF52091">
    <property type="entry name" value="SpoIIaa-like"/>
    <property type="match status" value="1"/>
</dbReference>
<accession>A0ABW4Z6I4</accession>
<gene>
    <name evidence="1" type="ORF">ACFSW8_00515</name>
</gene>
<dbReference type="InterPro" id="IPR038396">
    <property type="entry name" value="SpoIIAA-like_sf"/>
</dbReference>
<sequence length="120" mass="13423">MIETTILPSKGIVIVEPDGALSASDFEKLTEAVDAYLEGHAKLQGLMIHIATFPGWEDFEGFIGHMRFVRDHHQEIEKVALVTDTKFADILPKIAQHFVSAEIKRFPYAEKGAGLSWLED</sequence>
<reference evidence="2" key="1">
    <citation type="journal article" date="2019" name="Int. J. Syst. Evol. Microbiol.">
        <title>The Global Catalogue of Microorganisms (GCM) 10K type strain sequencing project: providing services to taxonomists for standard genome sequencing and annotation.</title>
        <authorList>
            <consortium name="The Broad Institute Genomics Platform"/>
            <consortium name="The Broad Institute Genome Sequencing Center for Infectious Disease"/>
            <person name="Wu L."/>
            <person name="Ma J."/>
        </authorList>
    </citation>
    <scope>NUCLEOTIDE SEQUENCE [LARGE SCALE GENOMIC DNA]</scope>
    <source>
        <strain evidence="2">CCUG 57942</strain>
    </source>
</reference>
<evidence type="ECO:0000313" key="1">
    <source>
        <dbReference type="EMBL" id="MFD2157375.1"/>
    </source>
</evidence>
<dbReference type="EMBL" id="JBHUJB010000005">
    <property type="protein sequence ID" value="MFD2157375.1"/>
    <property type="molecule type" value="Genomic_DNA"/>
</dbReference>